<dbReference type="Gene3D" id="3.80.10.10">
    <property type="entry name" value="Ribonuclease Inhibitor"/>
    <property type="match status" value="2"/>
</dbReference>
<keyword evidence="6" id="KW-0677">Repeat</keyword>
<protein>
    <recommendedName>
        <fullName evidence="13">L domain-like protein</fullName>
    </recommendedName>
</protein>
<dbReference type="FunFam" id="3.80.10.10:FF:000383">
    <property type="entry name" value="Leucine-rich repeat receptor protein kinase EMS1"/>
    <property type="match status" value="1"/>
</dbReference>
<dbReference type="GO" id="GO:0005524">
    <property type="term" value="F:ATP binding"/>
    <property type="evidence" value="ECO:0007669"/>
    <property type="project" value="UniProtKB-KW"/>
</dbReference>
<dbReference type="InterPro" id="IPR051716">
    <property type="entry name" value="Plant_RL_S/T_kinase"/>
</dbReference>
<dbReference type="PANTHER" id="PTHR48053">
    <property type="entry name" value="LEUCINE RICH REPEAT FAMILY PROTEIN, EXPRESSED"/>
    <property type="match status" value="1"/>
</dbReference>
<dbReference type="InterPro" id="IPR032675">
    <property type="entry name" value="LRR_dom_sf"/>
</dbReference>
<evidence type="ECO:0000256" key="6">
    <source>
        <dbReference type="ARBA" id="ARBA00022737"/>
    </source>
</evidence>
<dbReference type="GO" id="GO:0005886">
    <property type="term" value="C:plasma membrane"/>
    <property type="evidence" value="ECO:0007669"/>
    <property type="project" value="UniProtKB-SubCell"/>
</dbReference>
<comment type="subcellular location">
    <subcellularLocation>
        <location evidence="2">Cell membrane</location>
    </subcellularLocation>
    <subcellularLocation>
        <location evidence="1">Membrane</location>
        <topology evidence="1">Single-pass membrane protein</topology>
    </subcellularLocation>
</comment>
<feature type="compositionally biased region" description="Basic and acidic residues" evidence="9">
    <location>
        <begin position="1"/>
        <end position="12"/>
    </location>
</feature>
<dbReference type="EMBL" id="CAKOGP040000114">
    <property type="protein sequence ID" value="CAJ1930983.1"/>
    <property type="molecule type" value="Genomic_DNA"/>
</dbReference>
<proteinExistence type="predicted"/>
<sequence length="704" mass="79217">MNNHDEENHYNRDDDDDDDDVHDQLPSVEEYKASVGPGNGKIDPKRIMESIQPDSDEEDFIHNVDDNEDFILQPPDDIEDDDDDDYYNDDGSDDQVIHDQLPTVDEIHAQRQTQKGSGFCSGRRWGYCIMTLLFLCIVIIPPVLLTRKDHYEERKEQIVEFLMAKQIAKGSQLDDAQSPQAKAVEFLASEKFDNAALSEEKLIERYVMTVWYYSTNGTKWRYPMRFLTNEDTCGWFAWFRNQRSGQITKEGVICDTPEGSSTPVIGLLDMPSNLLQGTIPSELQYLSNSLEQMHVEFNPGLEGEIPIAMAQLTKLWSLELQYCAINGTLPEWLGTDLPLRRLGLSNNLLTGSIPASILHQTNLQILALDDNGLTGNIADFGPLIKIQYLYMEDNLIDGQLTNQILTNWTALKEMDFSRNDISGNLPSDLFTKMTNLEILDLHGNDITGPLPSTIGDNNRIVFMALQDNKLNGPIPAGMSNMIDLQHLDVSRNQLSGKIPPEMGNLSFLRYLFLGSNSYDAQVLPTELAQLTLLRELSIKKANLQGELPTWIANFTQLQLLDLDQNDLQGTIPNEFGVALKSLDHLMLNRNALNGTIPDSFALLTDLNLLLLDHNALTGSADVVCSIPDLRLYVTDCEAVPTNDPGVFEAAEIECSCCSTCCHEQNATCNMYDWNVNLDPIWEYGYTRYVYTFSQNLVEKDSPVG</sequence>
<name>A0AAD2CJ42_9STRA</name>
<keyword evidence="10" id="KW-0812">Transmembrane</keyword>
<feature type="region of interest" description="Disordered" evidence="9">
    <location>
        <begin position="1"/>
        <end position="94"/>
    </location>
</feature>
<organism evidence="11 12">
    <name type="scientific">Cylindrotheca closterium</name>
    <dbReference type="NCBI Taxonomy" id="2856"/>
    <lineage>
        <taxon>Eukaryota</taxon>
        <taxon>Sar</taxon>
        <taxon>Stramenopiles</taxon>
        <taxon>Ochrophyta</taxon>
        <taxon>Bacillariophyta</taxon>
        <taxon>Bacillariophyceae</taxon>
        <taxon>Bacillariophycidae</taxon>
        <taxon>Bacillariales</taxon>
        <taxon>Bacillariaceae</taxon>
        <taxon>Cylindrotheca</taxon>
    </lineage>
</organism>
<dbReference type="SUPFAM" id="SSF52047">
    <property type="entry name" value="RNI-like"/>
    <property type="match status" value="1"/>
</dbReference>
<reference evidence="11" key="1">
    <citation type="submission" date="2023-08" db="EMBL/GenBank/DDBJ databases">
        <authorList>
            <person name="Audoor S."/>
            <person name="Bilcke G."/>
        </authorList>
    </citation>
    <scope>NUCLEOTIDE SEQUENCE</scope>
</reference>
<evidence type="ECO:0000256" key="4">
    <source>
        <dbReference type="ARBA" id="ARBA00022614"/>
    </source>
</evidence>
<evidence type="ECO:0000256" key="2">
    <source>
        <dbReference type="ARBA" id="ARBA00004236"/>
    </source>
</evidence>
<evidence type="ECO:0000313" key="12">
    <source>
        <dbReference type="Proteomes" id="UP001295423"/>
    </source>
</evidence>
<feature type="compositionally biased region" description="Acidic residues" evidence="9">
    <location>
        <begin position="76"/>
        <end position="93"/>
    </location>
</feature>
<dbReference type="FunFam" id="3.80.10.10:FF:000041">
    <property type="entry name" value="LRR receptor-like serine/threonine-protein kinase ERECTA"/>
    <property type="match status" value="2"/>
</dbReference>
<keyword evidence="10" id="KW-1133">Transmembrane helix</keyword>
<dbReference type="Pfam" id="PF00560">
    <property type="entry name" value="LRR_1"/>
    <property type="match status" value="4"/>
</dbReference>
<evidence type="ECO:0000256" key="3">
    <source>
        <dbReference type="ARBA" id="ARBA00022475"/>
    </source>
</evidence>
<dbReference type="PANTHER" id="PTHR48053:SF71">
    <property type="entry name" value="LEUCINE RICH REPEAT FAMILY PROTEIN, EXPRESSED"/>
    <property type="match status" value="1"/>
</dbReference>
<evidence type="ECO:0000256" key="8">
    <source>
        <dbReference type="ARBA" id="ARBA00022840"/>
    </source>
</evidence>
<gene>
    <name evidence="11" type="ORF">CYCCA115_LOCUS2183</name>
</gene>
<dbReference type="Proteomes" id="UP001295423">
    <property type="component" value="Unassembled WGS sequence"/>
</dbReference>
<keyword evidence="3" id="KW-1003">Cell membrane</keyword>
<evidence type="ECO:0000256" key="1">
    <source>
        <dbReference type="ARBA" id="ARBA00004167"/>
    </source>
</evidence>
<evidence type="ECO:0008006" key="13">
    <source>
        <dbReference type="Google" id="ProtNLM"/>
    </source>
</evidence>
<comment type="caution">
    <text evidence="11">The sequence shown here is derived from an EMBL/GenBank/DDBJ whole genome shotgun (WGS) entry which is preliminary data.</text>
</comment>
<dbReference type="InterPro" id="IPR001611">
    <property type="entry name" value="Leu-rich_rpt"/>
</dbReference>
<evidence type="ECO:0000313" key="11">
    <source>
        <dbReference type="EMBL" id="CAJ1930983.1"/>
    </source>
</evidence>
<keyword evidence="4" id="KW-0433">Leucine-rich repeat</keyword>
<evidence type="ECO:0000256" key="9">
    <source>
        <dbReference type="SAM" id="MobiDB-lite"/>
    </source>
</evidence>
<keyword evidence="10" id="KW-0472">Membrane</keyword>
<evidence type="ECO:0000256" key="7">
    <source>
        <dbReference type="ARBA" id="ARBA00022741"/>
    </source>
</evidence>
<evidence type="ECO:0000256" key="10">
    <source>
        <dbReference type="SAM" id="Phobius"/>
    </source>
</evidence>
<dbReference type="AlphaFoldDB" id="A0AAD2CJ42"/>
<dbReference type="SMART" id="SM00369">
    <property type="entry name" value="LRR_TYP"/>
    <property type="match status" value="6"/>
</dbReference>
<keyword evidence="7" id="KW-0547">Nucleotide-binding</keyword>
<feature type="transmembrane region" description="Helical" evidence="10">
    <location>
        <begin position="125"/>
        <end position="145"/>
    </location>
</feature>
<keyword evidence="8" id="KW-0067">ATP-binding</keyword>
<keyword evidence="5" id="KW-0732">Signal</keyword>
<dbReference type="InterPro" id="IPR003591">
    <property type="entry name" value="Leu-rich_rpt_typical-subtyp"/>
</dbReference>
<evidence type="ECO:0000256" key="5">
    <source>
        <dbReference type="ARBA" id="ARBA00022729"/>
    </source>
</evidence>
<accession>A0AAD2CJ42</accession>
<keyword evidence="12" id="KW-1185">Reference proteome</keyword>